<sequence length="135" mass="14222">MTLTHPTRPEIRHTAGGSASDLEGMLSQVEDALASLGDALRLRDSNAIEGHAQQLQLSLERAVQAFHGAARAGGIPAPLRKRLVKASGQVAAQRESLVRATVALDRAIDALMPREAPALYGSRGWISSGASSYQA</sequence>
<dbReference type="Proteomes" id="UP000001693">
    <property type="component" value="Chromosome"/>
</dbReference>
<dbReference type="HOGENOM" id="CLU_154400_0_0_4"/>
<evidence type="ECO:0000313" key="1">
    <source>
        <dbReference type="EMBL" id="ACB35002.1"/>
    </source>
</evidence>
<protein>
    <submittedName>
        <fullName evidence="1">Uncharacterized protein</fullName>
    </submittedName>
</protein>
<proteinExistence type="predicted"/>
<dbReference type="eggNOG" id="ENOG503336R">
    <property type="taxonomic scope" value="Bacteria"/>
</dbReference>
<reference evidence="1 2" key="1">
    <citation type="submission" date="2008-03" db="EMBL/GenBank/DDBJ databases">
        <title>Complete sequence of Leptothrix cholodnii SP-6.</title>
        <authorList>
            <consortium name="US DOE Joint Genome Institute"/>
            <person name="Copeland A."/>
            <person name="Lucas S."/>
            <person name="Lapidus A."/>
            <person name="Glavina del Rio T."/>
            <person name="Dalin E."/>
            <person name="Tice H."/>
            <person name="Bruce D."/>
            <person name="Goodwin L."/>
            <person name="Pitluck S."/>
            <person name="Chertkov O."/>
            <person name="Brettin T."/>
            <person name="Detter J.C."/>
            <person name="Han C."/>
            <person name="Kuske C.R."/>
            <person name="Schmutz J."/>
            <person name="Larimer F."/>
            <person name="Land M."/>
            <person name="Hauser L."/>
            <person name="Kyrpides N."/>
            <person name="Lykidis A."/>
            <person name="Emerson D."/>
            <person name="Richardson P."/>
        </authorList>
    </citation>
    <scope>NUCLEOTIDE SEQUENCE [LARGE SCALE GENOMIC DNA]</scope>
    <source>
        <strain evidence="2">ATCC 51168 / LMG 8142 / SP-6</strain>
    </source>
</reference>
<dbReference type="KEGG" id="lch:Lcho_2737"/>
<organism evidence="1 2">
    <name type="scientific">Leptothrix cholodnii (strain ATCC 51168 / LMG 8142 / SP-6)</name>
    <name type="common">Leptothrix discophora (strain SP-6)</name>
    <dbReference type="NCBI Taxonomy" id="395495"/>
    <lineage>
        <taxon>Bacteria</taxon>
        <taxon>Pseudomonadati</taxon>
        <taxon>Pseudomonadota</taxon>
        <taxon>Betaproteobacteria</taxon>
        <taxon>Burkholderiales</taxon>
        <taxon>Sphaerotilaceae</taxon>
        <taxon>Leptothrix</taxon>
    </lineage>
</organism>
<dbReference type="STRING" id="395495.Lcho_2737"/>
<evidence type="ECO:0000313" key="2">
    <source>
        <dbReference type="Proteomes" id="UP000001693"/>
    </source>
</evidence>
<dbReference type="RefSeq" id="WP_012347756.1">
    <property type="nucleotide sequence ID" value="NC_010524.1"/>
</dbReference>
<accession>B1XWK1</accession>
<dbReference type="EMBL" id="CP001013">
    <property type="protein sequence ID" value="ACB35002.1"/>
    <property type="molecule type" value="Genomic_DNA"/>
</dbReference>
<name>B1XWK1_LEPCP</name>
<dbReference type="AlphaFoldDB" id="B1XWK1"/>
<dbReference type="OrthoDB" id="9154419at2"/>
<gene>
    <name evidence="1" type="ordered locus">Lcho_2737</name>
</gene>
<keyword evidence="2" id="KW-1185">Reference proteome</keyword>